<sequence length="78" mass="8678">MAKINIQFQRLRTFKTVCYNGTPNTGVAKAVGSLVSFQLSQPTDILTNCKINKSHSKTGLPASWIVCKTDRRYASEDQ</sequence>
<comment type="caution">
    <text evidence="1">The sequence shown here is derived from an EMBL/GenBank/DDBJ whole genome shotgun (WGS) entry which is preliminary data.</text>
</comment>
<dbReference type="Proteomes" id="UP000807504">
    <property type="component" value="Unassembled WGS sequence"/>
</dbReference>
<proteinExistence type="predicted"/>
<dbReference type="AlphaFoldDB" id="A0A8T0E8U2"/>
<name>A0A8T0E8U2_ARGBR</name>
<keyword evidence="2" id="KW-1185">Reference proteome</keyword>
<accession>A0A8T0E8U2</accession>
<protein>
    <submittedName>
        <fullName evidence="1">Uncharacterized protein</fullName>
    </submittedName>
</protein>
<reference evidence="1" key="1">
    <citation type="journal article" date="2020" name="bioRxiv">
        <title>Chromosome-level reference genome of the European wasp spider Argiope bruennichi: a resource for studies on range expansion and evolutionary adaptation.</title>
        <authorList>
            <person name="Sheffer M.M."/>
            <person name="Hoppe A."/>
            <person name="Krehenwinkel H."/>
            <person name="Uhl G."/>
            <person name="Kuss A.W."/>
            <person name="Jensen L."/>
            <person name="Jensen C."/>
            <person name="Gillespie R.G."/>
            <person name="Hoff K.J."/>
            <person name="Prost S."/>
        </authorList>
    </citation>
    <scope>NUCLEOTIDE SEQUENCE</scope>
</reference>
<gene>
    <name evidence="1" type="ORF">HNY73_019902</name>
</gene>
<evidence type="ECO:0000313" key="1">
    <source>
        <dbReference type="EMBL" id="KAF8766881.1"/>
    </source>
</evidence>
<dbReference type="EMBL" id="JABXBU010002230">
    <property type="protein sequence ID" value="KAF8766881.1"/>
    <property type="molecule type" value="Genomic_DNA"/>
</dbReference>
<organism evidence="1 2">
    <name type="scientific">Argiope bruennichi</name>
    <name type="common">Wasp spider</name>
    <name type="synonym">Aranea bruennichi</name>
    <dbReference type="NCBI Taxonomy" id="94029"/>
    <lineage>
        <taxon>Eukaryota</taxon>
        <taxon>Metazoa</taxon>
        <taxon>Ecdysozoa</taxon>
        <taxon>Arthropoda</taxon>
        <taxon>Chelicerata</taxon>
        <taxon>Arachnida</taxon>
        <taxon>Araneae</taxon>
        <taxon>Araneomorphae</taxon>
        <taxon>Entelegynae</taxon>
        <taxon>Araneoidea</taxon>
        <taxon>Araneidae</taxon>
        <taxon>Argiope</taxon>
    </lineage>
</organism>
<reference evidence="1" key="2">
    <citation type="submission" date="2020-06" db="EMBL/GenBank/DDBJ databases">
        <authorList>
            <person name="Sheffer M."/>
        </authorList>
    </citation>
    <scope>NUCLEOTIDE SEQUENCE</scope>
</reference>
<evidence type="ECO:0000313" key="2">
    <source>
        <dbReference type="Proteomes" id="UP000807504"/>
    </source>
</evidence>